<dbReference type="Proteomes" id="UP001239111">
    <property type="component" value="Chromosome 2"/>
</dbReference>
<gene>
    <name evidence="1" type="ORF">QAD02_014216</name>
</gene>
<evidence type="ECO:0000313" key="2">
    <source>
        <dbReference type="Proteomes" id="UP001239111"/>
    </source>
</evidence>
<dbReference type="EMBL" id="CM056742">
    <property type="protein sequence ID" value="KAJ8678429.1"/>
    <property type="molecule type" value="Genomic_DNA"/>
</dbReference>
<organism evidence="1 2">
    <name type="scientific">Eretmocerus hayati</name>
    <dbReference type="NCBI Taxonomy" id="131215"/>
    <lineage>
        <taxon>Eukaryota</taxon>
        <taxon>Metazoa</taxon>
        <taxon>Ecdysozoa</taxon>
        <taxon>Arthropoda</taxon>
        <taxon>Hexapoda</taxon>
        <taxon>Insecta</taxon>
        <taxon>Pterygota</taxon>
        <taxon>Neoptera</taxon>
        <taxon>Endopterygota</taxon>
        <taxon>Hymenoptera</taxon>
        <taxon>Apocrita</taxon>
        <taxon>Proctotrupomorpha</taxon>
        <taxon>Chalcidoidea</taxon>
        <taxon>Aphelinidae</taxon>
        <taxon>Aphelininae</taxon>
        <taxon>Eretmocerus</taxon>
    </lineage>
</organism>
<reference evidence="1" key="1">
    <citation type="submission" date="2023-04" db="EMBL/GenBank/DDBJ databases">
        <title>A chromosome-level genome assembly of the parasitoid wasp Eretmocerus hayati.</title>
        <authorList>
            <person name="Zhong Y."/>
            <person name="Liu S."/>
            <person name="Liu Y."/>
        </authorList>
    </citation>
    <scope>NUCLEOTIDE SEQUENCE</scope>
    <source>
        <strain evidence="1">ZJU_SS_LIU_2023</strain>
    </source>
</reference>
<comment type="caution">
    <text evidence="1">The sequence shown here is derived from an EMBL/GenBank/DDBJ whole genome shotgun (WGS) entry which is preliminary data.</text>
</comment>
<accession>A0ACC2P4A2</accession>
<keyword evidence="2" id="KW-1185">Reference proteome</keyword>
<sequence length="282" mass="32189">MNVDIFGRASSESETRVGVFNQSIFSSLKSSLLMSYSELLEKCEDFEREFEKIRALSSKVLDRVEEIDKRNSDRINSVSIGIGETESSLERVEKRIRERDREIDARLDSFISNFSIIQALIQEVIKDGKQSNLANDEKLSSSLVKIEQVQQTLNALKTEVDGVKKEQIDISRIVFSLTQQVKSLTEKELVEIKSNIRNIGGIPSSLEEKLREVVNTNPTTYQLQDYYGKNVEGGFYEQELSTVKNPNVYLVEKILQRKGAQVLVKWLGLDEQDSWISKNNVL</sequence>
<protein>
    <submittedName>
        <fullName evidence="1">Uncharacterized protein</fullName>
    </submittedName>
</protein>
<proteinExistence type="predicted"/>
<evidence type="ECO:0000313" key="1">
    <source>
        <dbReference type="EMBL" id="KAJ8678429.1"/>
    </source>
</evidence>
<name>A0ACC2P4A2_9HYME</name>